<dbReference type="Gene3D" id="3.40.1210.10">
    <property type="entry name" value="Survival protein SurE-like phosphatase/nucleotidase"/>
    <property type="match status" value="1"/>
</dbReference>
<evidence type="ECO:0000256" key="1">
    <source>
        <dbReference type="ARBA" id="ARBA00011062"/>
    </source>
</evidence>
<sequence length="294" mass="30598">MRSSLALALLPLAQAINIISSNDDGWAEANIRSIFNALSSAGHSVVLSAPAENQSGSGSRDETPSARTEPCEFDSCTAGASYGTNETDTRLNWVNSYPVTSIKHGIDTISPQFFNGLPDLAVSGPNVGNNLGITVYFSGTVGAASYAAGTGGVPAIAFSGESGSPTAWNAEVPAYSTIYAELAAKVVDRVVAAGSPYLPEDVWLNVNFPAVDDTCTSADDFKFVLSRIFAAVPLITDDDVESCGSTRLPMESSVVRTDGCYVSISVGTSDKTDADATLQGDILQKLGDFLTCLP</sequence>
<evidence type="ECO:0000256" key="4">
    <source>
        <dbReference type="SAM" id="MobiDB-lite"/>
    </source>
</evidence>
<keyword evidence="2" id="KW-0479">Metal-binding</keyword>
<protein>
    <submittedName>
        <fullName evidence="7">Survival protein sure-like phosphatase/nucleotidase</fullName>
    </submittedName>
</protein>
<dbReference type="InterPro" id="IPR030048">
    <property type="entry name" value="SurE"/>
</dbReference>
<keyword evidence="3" id="KW-0378">Hydrolase</keyword>
<comment type="similarity">
    <text evidence="1">Belongs to the SurE nucleotidase family.</text>
</comment>
<dbReference type="EMBL" id="JBFXLS010000031">
    <property type="protein sequence ID" value="KAL2826321.1"/>
    <property type="molecule type" value="Genomic_DNA"/>
</dbReference>
<dbReference type="InterPro" id="IPR036523">
    <property type="entry name" value="SurE-like_sf"/>
</dbReference>
<evidence type="ECO:0000259" key="6">
    <source>
        <dbReference type="Pfam" id="PF01975"/>
    </source>
</evidence>
<dbReference type="Pfam" id="PF01975">
    <property type="entry name" value="SurE"/>
    <property type="match status" value="1"/>
</dbReference>
<dbReference type="PANTHER" id="PTHR30457">
    <property type="entry name" value="5'-NUCLEOTIDASE SURE"/>
    <property type="match status" value="1"/>
</dbReference>
<dbReference type="SUPFAM" id="SSF64167">
    <property type="entry name" value="SurE-like"/>
    <property type="match status" value="1"/>
</dbReference>
<gene>
    <name evidence="7" type="ORF">BDW59DRAFT_66591</name>
</gene>
<proteinExistence type="inferred from homology"/>
<dbReference type="Proteomes" id="UP001610335">
    <property type="component" value="Unassembled WGS sequence"/>
</dbReference>
<accession>A0ABR4IEZ3</accession>
<dbReference type="PANTHER" id="PTHR30457:SF0">
    <property type="entry name" value="PHOSPHATASE, PUTATIVE (AFU_ORTHOLOGUE AFUA_4G01070)-RELATED"/>
    <property type="match status" value="1"/>
</dbReference>
<feature type="domain" description="Survival protein SurE-like phosphatase/nucleotidase" evidence="6">
    <location>
        <begin position="18"/>
        <end position="214"/>
    </location>
</feature>
<evidence type="ECO:0000256" key="5">
    <source>
        <dbReference type="SAM" id="SignalP"/>
    </source>
</evidence>
<feature type="signal peptide" evidence="5">
    <location>
        <begin position="1"/>
        <end position="15"/>
    </location>
</feature>
<organism evidence="7 8">
    <name type="scientific">Aspergillus cavernicola</name>
    <dbReference type="NCBI Taxonomy" id="176166"/>
    <lineage>
        <taxon>Eukaryota</taxon>
        <taxon>Fungi</taxon>
        <taxon>Dikarya</taxon>
        <taxon>Ascomycota</taxon>
        <taxon>Pezizomycotina</taxon>
        <taxon>Eurotiomycetes</taxon>
        <taxon>Eurotiomycetidae</taxon>
        <taxon>Eurotiales</taxon>
        <taxon>Aspergillaceae</taxon>
        <taxon>Aspergillus</taxon>
        <taxon>Aspergillus subgen. Nidulantes</taxon>
    </lineage>
</organism>
<evidence type="ECO:0000313" key="8">
    <source>
        <dbReference type="Proteomes" id="UP001610335"/>
    </source>
</evidence>
<evidence type="ECO:0000313" key="7">
    <source>
        <dbReference type="EMBL" id="KAL2826321.1"/>
    </source>
</evidence>
<keyword evidence="8" id="KW-1185">Reference proteome</keyword>
<evidence type="ECO:0000256" key="2">
    <source>
        <dbReference type="ARBA" id="ARBA00022723"/>
    </source>
</evidence>
<reference evidence="7 8" key="1">
    <citation type="submission" date="2024-07" db="EMBL/GenBank/DDBJ databases">
        <title>Section-level genome sequencing and comparative genomics of Aspergillus sections Usti and Cavernicolus.</title>
        <authorList>
            <consortium name="Lawrence Berkeley National Laboratory"/>
            <person name="Nybo J.L."/>
            <person name="Vesth T.C."/>
            <person name="Theobald S."/>
            <person name="Frisvad J.C."/>
            <person name="Larsen T.O."/>
            <person name="Kjaerboelling I."/>
            <person name="Rothschild-Mancinelli K."/>
            <person name="Lyhne E.K."/>
            <person name="Kogle M.E."/>
            <person name="Barry K."/>
            <person name="Clum A."/>
            <person name="Na H."/>
            <person name="Ledsgaard L."/>
            <person name="Lin J."/>
            <person name="Lipzen A."/>
            <person name="Kuo A."/>
            <person name="Riley R."/>
            <person name="Mondo S."/>
            <person name="LaButti K."/>
            <person name="Haridas S."/>
            <person name="Pangalinan J."/>
            <person name="Salamov A.A."/>
            <person name="Simmons B.A."/>
            <person name="Magnuson J.K."/>
            <person name="Chen J."/>
            <person name="Drula E."/>
            <person name="Henrissat B."/>
            <person name="Wiebenga A."/>
            <person name="Lubbers R.J."/>
            <person name="Gomes A.C."/>
            <person name="Makela M.R."/>
            <person name="Stajich J."/>
            <person name="Grigoriev I.V."/>
            <person name="Mortensen U.H."/>
            <person name="De vries R.P."/>
            <person name="Baker S.E."/>
            <person name="Andersen M.R."/>
        </authorList>
    </citation>
    <scope>NUCLEOTIDE SEQUENCE [LARGE SCALE GENOMIC DNA]</scope>
    <source>
        <strain evidence="7 8">CBS 600.67</strain>
    </source>
</reference>
<evidence type="ECO:0000256" key="3">
    <source>
        <dbReference type="ARBA" id="ARBA00022801"/>
    </source>
</evidence>
<name>A0ABR4IEZ3_9EURO</name>
<keyword evidence="5" id="KW-0732">Signal</keyword>
<dbReference type="InterPro" id="IPR002828">
    <property type="entry name" value="SurE-like_Pase/nucleotidase"/>
</dbReference>
<feature type="chain" id="PRO_5047522993" evidence="5">
    <location>
        <begin position="16"/>
        <end position="294"/>
    </location>
</feature>
<comment type="caution">
    <text evidence="7">The sequence shown here is derived from an EMBL/GenBank/DDBJ whole genome shotgun (WGS) entry which is preliminary data.</text>
</comment>
<feature type="region of interest" description="Disordered" evidence="4">
    <location>
        <begin position="50"/>
        <end position="72"/>
    </location>
</feature>